<organism evidence="1 2">
    <name type="scientific">Chamaesiphon polymorphus CCALA 037</name>
    <dbReference type="NCBI Taxonomy" id="2107692"/>
    <lineage>
        <taxon>Bacteria</taxon>
        <taxon>Bacillati</taxon>
        <taxon>Cyanobacteriota</taxon>
        <taxon>Cyanophyceae</taxon>
        <taxon>Gomontiellales</taxon>
        <taxon>Chamaesiphonaceae</taxon>
        <taxon>Chamaesiphon</taxon>
    </lineage>
</organism>
<dbReference type="RefSeq" id="WP_106308668.1">
    <property type="nucleotide sequence ID" value="NZ_PVWO01000301.1"/>
</dbReference>
<dbReference type="Proteomes" id="UP000238937">
    <property type="component" value="Unassembled WGS sequence"/>
</dbReference>
<accession>A0A2T1G825</accession>
<gene>
    <name evidence="1" type="ORF">C7B77_19595</name>
</gene>
<evidence type="ECO:0000313" key="1">
    <source>
        <dbReference type="EMBL" id="PSB53384.1"/>
    </source>
</evidence>
<sequence length="216" mass="24905">MNPLQIHPIDFFSKWFAEPIKPSDYSMIGIMTAIDKHPISQEEPSQDGIVPLEYSRLDPGHFRIFVENQEVFTCFVLAEDELKADPPVYFESCLDLAEDYGFKSSEIIDGSYVLLCERFSDFLWHMLGHIISVRDISSDLFANNVNGITFDPYRERKLELDDSFICPMNREFPSSYTCYVSDRVICTPGWGAAFLNEEACTEFIDKYSPLVSDRWS</sequence>
<evidence type="ECO:0000313" key="2">
    <source>
        <dbReference type="Proteomes" id="UP000238937"/>
    </source>
</evidence>
<comment type="caution">
    <text evidence="1">The sequence shown here is derived from an EMBL/GenBank/DDBJ whole genome shotgun (WGS) entry which is preliminary data.</text>
</comment>
<dbReference type="AlphaFoldDB" id="A0A2T1G825"/>
<keyword evidence="2" id="KW-1185">Reference proteome</keyword>
<protein>
    <submittedName>
        <fullName evidence="1">Uncharacterized protein</fullName>
    </submittedName>
</protein>
<proteinExistence type="predicted"/>
<reference evidence="1 2" key="1">
    <citation type="submission" date="2018-03" db="EMBL/GenBank/DDBJ databases">
        <title>The ancient ancestry and fast evolution of plastids.</title>
        <authorList>
            <person name="Moore K.R."/>
            <person name="Magnabosco C."/>
            <person name="Momper L."/>
            <person name="Gold D.A."/>
            <person name="Bosak T."/>
            <person name="Fournier G.P."/>
        </authorList>
    </citation>
    <scope>NUCLEOTIDE SEQUENCE [LARGE SCALE GENOMIC DNA]</scope>
    <source>
        <strain evidence="1 2">CCALA 037</strain>
    </source>
</reference>
<name>A0A2T1G825_9CYAN</name>
<dbReference type="EMBL" id="PVWO01000301">
    <property type="protein sequence ID" value="PSB53384.1"/>
    <property type="molecule type" value="Genomic_DNA"/>
</dbReference>